<dbReference type="Proteomes" id="UP000799776">
    <property type="component" value="Unassembled WGS sequence"/>
</dbReference>
<feature type="compositionally biased region" description="Basic and acidic residues" evidence="1">
    <location>
        <begin position="129"/>
        <end position="176"/>
    </location>
</feature>
<dbReference type="EMBL" id="ML978716">
    <property type="protein sequence ID" value="KAF2088632.1"/>
    <property type="molecule type" value="Genomic_DNA"/>
</dbReference>
<keyword evidence="3" id="KW-1185">Reference proteome</keyword>
<sequence length="245" mass="26464">MQATKMCKLVPRPDSLVRSRWAPGGMYHNAASAKKSSDTVSSAVQAITLHERAEYIQRKSCITSPAAKPVASYSENSELPEDARNHVSHTAEAKDALPCPATHIMTASLADLDNAFKSLTVSLAQNKVAHKDGRSKVQVAHNEDCRDDEGRNQRACNDDTSNKDVHNEDVHGDNKDAYNAASGNVSQDETADKTESLNCAEGIYSVSSSDGFELIFTKAEESEENGMISVNFEGGASSDGEWELV</sequence>
<comment type="caution">
    <text evidence="2">The sequence shown here is derived from an EMBL/GenBank/DDBJ whole genome shotgun (WGS) entry which is preliminary data.</text>
</comment>
<evidence type="ECO:0000256" key="1">
    <source>
        <dbReference type="SAM" id="MobiDB-lite"/>
    </source>
</evidence>
<protein>
    <submittedName>
        <fullName evidence="2">Uncharacterized protein</fullName>
    </submittedName>
</protein>
<gene>
    <name evidence="2" type="ORF">K490DRAFT_56025</name>
</gene>
<evidence type="ECO:0000313" key="3">
    <source>
        <dbReference type="Proteomes" id="UP000799776"/>
    </source>
</evidence>
<organism evidence="2 3">
    <name type="scientific">Saccharata proteae CBS 121410</name>
    <dbReference type="NCBI Taxonomy" id="1314787"/>
    <lineage>
        <taxon>Eukaryota</taxon>
        <taxon>Fungi</taxon>
        <taxon>Dikarya</taxon>
        <taxon>Ascomycota</taxon>
        <taxon>Pezizomycotina</taxon>
        <taxon>Dothideomycetes</taxon>
        <taxon>Dothideomycetes incertae sedis</taxon>
        <taxon>Botryosphaeriales</taxon>
        <taxon>Saccharataceae</taxon>
        <taxon>Saccharata</taxon>
    </lineage>
</organism>
<reference evidence="2" key="1">
    <citation type="journal article" date="2020" name="Stud. Mycol.">
        <title>101 Dothideomycetes genomes: a test case for predicting lifestyles and emergence of pathogens.</title>
        <authorList>
            <person name="Haridas S."/>
            <person name="Albert R."/>
            <person name="Binder M."/>
            <person name="Bloem J."/>
            <person name="Labutti K."/>
            <person name="Salamov A."/>
            <person name="Andreopoulos B."/>
            <person name="Baker S."/>
            <person name="Barry K."/>
            <person name="Bills G."/>
            <person name="Bluhm B."/>
            <person name="Cannon C."/>
            <person name="Castanera R."/>
            <person name="Culley D."/>
            <person name="Daum C."/>
            <person name="Ezra D."/>
            <person name="Gonzalez J."/>
            <person name="Henrissat B."/>
            <person name="Kuo A."/>
            <person name="Liang C."/>
            <person name="Lipzen A."/>
            <person name="Lutzoni F."/>
            <person name="Magnuson J."/>
            <person name="Mondo S."/>
            <person name="Nolan M."/>
            <person name="Ohm R."/>
            <person name="Pangilinan J."/>
            <person name="Park H.-J."/>
            <person name="Ramirez L."/>
            <person name="Alfaro M."/>
            <person name="Sun H."/>
            <person name="Tritt A."/>
            <person name="Yoshinaga Y."/>
            <person name="Zwiers L.-H."/>
            <person name="Turgeon B."/>
            <person name="Goodwin S."/>
            <person name="Spatafora J."/>
            <person name="Crous P."/>
            <person name="Grigoriev I."/>
        </authorList>
    </citation>
    <scope>NUCLEOTIDE SEQUENCE</scope>
    <source>
        <strain evidence="2">CBS 121410</strain>
    </source>
</reference>
<feature type="region of interest" description="Disordered" evidence="1">
    <location>
        <begin position="128"/>
        <end position="194"/>
    </location>
</feature>
<name>A0A9P4HYA3_9PEZI</name>
<accession>A0A9P4HYA3</accession>
<proteinExistence type="predicted"/>
<dbReference type="AlphaFoldDB" id="A0A9P4HYA3"/>
<evidence type="ECO:0000313" key="2">
    <source>
        <dbReference type="EMBL" id="KAF2088632.1"/>
    </source>
</evidence>